<evidence type="ECO:0000256" key="2">
    <source>
        <dbReference type="RuleBase" id="RU364082"/>
    </source>
</evidence>
<comment type="similarity">
    <text evidence="1 2">Belongs to the dTDP-4-dehydrorhamnose reductase family.</text>
</comment>
<dbReference type="GO" id="GO:0019305">
    <property type="term" value="P:dTDP-rhamnose biosynthetic process"/>
    <property type="evidence" value="ECO:0007669"/>
    <property type="project" value="TreeGrafter"/>
</dbReference>
<proteinExistence type="inferred from homology"/>
<dbReference type="Gene3D" id="3.40.50.720">
    <property type="entry name" value="NAD(P)-binding Rossmann-like Domain"/>
    <property type="match status" value="1"/>
</dbReference>
<dbReference type="CDD" id="cd05254">
    <property type="entry name" value="dTDP_HR_like_SDR_e"/>
    <property type="match status" value="1"/>
</dbReference>
<dbReference type="EMBL" id="LR882967">
    <property type="protein sequence ID" value="CAD5986494.1"/>
    <property type="molecule type" value="Genomic_DNA"/>
</dbReference>
<dbReference type="PANTHER" id="PTHR10491">
    <property type="entry name" value="DTDP-4-DEHYDRORHAMNOSE REDUCTASE"/>
    <property type="match status" value="1"/>
</dbReference>
<organism evidence="4 5">
    <name type="scientific">Planktothrix pseudagardhii</name>
    <dbReference type="NCBI Taxonomy" id="132604"/>
    <lineage>
        <taxon>Bacteria</taxon>
        <taxon>Bacillati</taxon>
        <taxon>Cyanobacteriota</taxon>
        <taxon>Cyanophyceae</taxon>
        <taxon>Oscillatoriophycideae</taxon>
        <taxon>Oscillatoriales</taxon>
        <taxon>Microcoleaceae</taxon>
        <taxon>Planktothrix</taxon>
    </lineage>
</organism>
<accession>A0A9W4CU24</accession>
<dbReference type="RefSeq" id="WP_254175133.1">
    <property type="nucleotide sequence ID" value="NZ_LR882967.1"/>
</dbReference>
<dbReference type="GO" id="GO:0008831">
    <property type="term" value="F:dTDP-4-dehydrorhamnose reductase activity"/>
    <property type="evidence" value="ECO:0007669"/>
    <property type="project" value="UniProtKB-EC"/>
</dbReference>
<keyword evidence="2 4" id="KW-0560">Oxidoreductase</keyword>
<dbReference type="EC" id="1.1.1.133" evidence="2"/>
<dbReference type="FunFam" id="3.40.50.720:FF:000159">
    <property type="entry name" value="dTDP-4-dehydrorhamnose reductase"/>
    <property type="match status" value="1"/>
</dbReference>
<dbReference type="GO" id="GO:0005829">
    <property type="term" value="C:cytosol"/>
    <property type="evidence" value="ECO:0007669"/>
    <property type="project" value="TreeGrafter"/>
</dbReference>
<reference evidence="4" key="1">
    <citation type="submission" date="2020-09" db="EMBL/GenBank/DDBJ databases">
        <authorList>
            <person name="Blom J."/>
        </authorList>
    </citation>
    <scope>NUCLEOTIDE SEQUENCE</scope>
    <source>
        <strain evidence="4">No.713</strain>
    </source>
</reference>
<dbReference type="NCBIfam" id="TIGR01214">
    <property type="entry name" value="rmlD"/>
    <property type="match status" value="1"/>
</dbReference>
<comment type="function">
    <text evidence="2">Catalyzes the reduction of dTDP-6-deoxy-L-lyxo-4-hexulose to yield dTDP-L-rhamnose.</text>
</comment>
<dbReference type="PANTHER" id="PTHR10491:SF4">
    <property type="entry name" value="METHIONINE ADENOSYLTRANSFERASE 2 SUBUNIT BETA"/>
    <property type="match status" value="1"/>
</dbReference>
<evidence type="ECO:0000259" key="3">
    <source>
        <dbReference type="Pfam" id="PF04321"/>
    </source>
</evidence>
<dbReference type="SUPFAM" id="SSF51735">
    <property type="entry name" value="NAD(P)-binding Rossmann-fold domains"/>
    <property type="match status" value="1"/>
</dbReference>
<protein>
    <recommendedName>
        <fullName evidence="2">dTDP-4-dehydrorhamnose reductase</fullName>
        <ecNumber evidence="2">1.1.1.133</ecNumber>
    </recommendedName>
</protein>
<keyword evidence="2" id="KW-0521">NADP</keyword>
<dbReference type="Gene3D" id="3.90.25.10">
    <property type="entry name" value="UDP-galactose 4-epimerase, domain 1"/>
    <property type="match status" value="1"/>
</dbReference>
<dbReference type="InterPro" id="IPR036291">
    <property type="entry name" value="NAD(P)-bd_dom_sf"/>
</dbReference>
<evidence type="ECO:0000313" key="5">
    <source>
        <dbReference type="Proteomes" id="UP001153719"/>
    </source>
</evidence>
<dbReference type="InterPro" id="IPR029903">
    <property type="entry name" value="RmlD-like-bd"/>
</dbReference>
<evidence type="ECO:0000313" key="4">
    <source>
        <dbReference type="EMBL" id="CAD5986494.1"/>
    </source>
</evidence>
<dbReference type="InterPro" id="IPR005913">
    <property type="entry name" value="dTDP_dehydrorham_reduct"/>
</dbReference>
<feature type="domain" description="RmlD-like substrate binding" evidence="3">
    <location>
        <begin position="3"/>
        <end position="289"/>
    </location>
</feature>
<keyword evidence="5" id="KW-1185">Reference proteome</keyword>
<sequence length="291" mass="32109">MKKILLIGKDGQLGQELQPFLTAMGSLVSVGRDTLDLSQPQIIEQIIEEIQPEWVINTAAYTAVDKAESEPELAMKINGISPGILAKACQQLNAKLIHISTDYVFDGTQSHPYIETDSTHPLGVYGQSKLAGEIAIQETQAKFAIIRTAWVYGVGGTGNFVKTMLRLGKEREEIRVVCDQVGSPTWTGDLAQSIVQLMPLLNSETYGIYHCTNSGVTSWYDFAIAIVEEAKLLGFPLKIERVIPITTPEYPTPASRPAYSVLSGKKLANLLETHTPQWRQGLRKMLQELKP</sequence>
<comment type="pathway">
    <text evidence="2">Carbohydrate biosynthesis; dTDP-L-rhamnose biosynthesis.</text>
</comment>
<dbReference type="KEGG" id="ppsu:NO713_05643"/>
<dbReference type="Pfam" id="PF04321">
    <property type="entry name" value="RmlD_sub_bind"/>
    <property type="match status" value="1"/>
</dbReference>
<dbReference type="Proteomes" id="UP001153719">
    <property type="component" value="Chromosome"/>
</dbReference>
<dbReference type="AlphaFoldDB" id="A0A9W4CU24"/>
<gene>
    <name evidence="4" type="primary">rmlD</name>
    <name evidence="4" type="ORF">NO713_05643</name>
</gene>
<name>A0A9W4CU24_9CYAN</name>
<evidence type="ECO:0000256" key="1">
    <source>
        <dbReference type="ARBA" id="ARBA00010944"/>
    </source>
</evidence>